<proteinExistence type="inferred from homology"/>
<dbReference type="PRINTS" id="PR00463">
    <property type="entry name" value="EP450I"/>
</dbReference>
<dbReference type="OrthoDB" id="755778at2759"/>
<feature type="binding site" description="axial binding residue" evidence="12">
    <location>
        <position position="249"/>
    </location>
    <ligand>
        <name>heme</name>
        <dbReference type="ChEBI" id="CHEBI:30413"/>
    </ligand>
    <ligandPart>
        <name>Fe</name>
        <dbReference type="ChEBI" id="CHEBI:18248"/>
    </ligandPart>
</feature>
<keyword evidence="5" id="KW-0812">Transmembrane</keyword>
<reference evidence="14 15" key="1">
    <citation type="journal article" date="2019" name="Sci. Rep.">
        <title>A high-quality genome of Eragrostis curvula grass provides insights into Poaceae evolution and supports new strategies to enhance forage quality.</title>
        <authorList>
            <person name="Carballo J."/>
            <person name="Santos B.A.C.M."/>
            <person name="Zappacosta D."/>
            <person name="Garbus I."/>
            <person name="Selva J.P."/>
            <person name="Gallo C.A."/>
            <person name="Diaz A."/>
            <person name="Albertini E."/>
            <person name="Caccamo M."/>
            <person name="Echenique V."/>
        </authorList>
    </citation>
    <scope>NUCLEOTIDE SEQUENCE [LARGE SCALE GENOMIC DNA]</scope>
    <source>
        <strain evidence="15">cv. Victoria</strain>
        <tissue evidence="14">Leaf</tissue>
    </source>
</reference>
<dbReference type="SUPFAM" id="SSF48264">
    <property type="entry name" value="Cytochrome P450"/>
    <property type="match status" value="1"/>
</dbReference>
<dbReference type="InterPro" id="IPR001128">
    <property type="entry name" value="Cyt_P450"/>
</dbReference>
<evidence type="ECO:0000256" key="6">
    <source>
        <dbReference type="ARBA" id="ARBA00022723"/>
    </source>
</evidence>
<keyword evidence="15" id="KW-1185">Reference proteome</keyword>
<dbReference type="GO" id="GO:0005506">
    <property type="term" value="F:iron ion binding"/>
    <property type="evidence" value="ECO:0007669"/>
    <property type="project" value="InterPro"/>
</dbReference>
<keyword evidence="9 12" id="KW-0408">Iron</keyword>
<keyword evidence="7" id="KW-1133">Transmembrane helix</keyword>
<dbReference type="PRINTS" id="PR00385">
    <property type="entry name" value="P450"/>
</dbReference>
<evidence type="ECO:0000256" key="10">
    <source>
        <dbReference type="ARBA" id="ARBA00023033"/>
    </source>
</evidence>
<dbReference type="Gene3D" id="1.10.630.10">
    <property type="entry name" value="Cytochrome P450"/>
    <property type="match status" value="1"/>
</dbReference>
<protein>
    <recommendedName>
        <fullName evidence="16">Cytochrome P450</fullName>
    </recommendedName>
</protein>
<evidence type="ECO:0000256" key="8">
    <source>
        <dbReference type="ARBA" id="ARBA00023002"/>
    </source>
</evidence>
<dbReference type="EMBL" id="RWGY01000039">
    <property type="protein sequence ID" value="TVU11378.1"/>
    <property type="molecule type" value="Genomic_DNA"/>
</dbReference>
<comment type="subcellular location">
    <subcellularLocation>
        <location evidence="2">Membrane</location>
        <topology evidence="2">Single-pass membrane protein</topology>
    </subcellularLocation>
</comment>
<dbReference type="Proteomes" id="UP000324897">
    <property type="component" value="Chromosome 3"/>
</dbReference>
<dbReference type="Gramene" id="TVU11378">
    <property type="protein sequence ID" value="TVU11378"/>
    <property type="gene ID" value="EJB05_44963"/>
</dbReference>
<sequence>MGSRLKDRDAFLSYIDEAIRLASGFTLADLFPPSRLAGALSWTAHKADVCREGLFNFLDGIISEHKERRSRKEGLQEDLIDVLLRIQSHDSSHQLSMGTMKAVIFDLFSAGSETAATTLQWAMTELIRSPTKMSRAQAEVRKAFKGGAAVLEEGLCELSYLHWVIKETLRLHTPGPLLLPKECRETCKVLGYDVPQGTMVLVNAWAMSRDPQYWDEPEIFSPERFESDTRDFRGNDFEFITFGAGRRICPGMSFGLAIVEVALANLLFYFDWSVPDGKHPSELDMTESMGITLRRKRDLWLRATIHTKQPKPK</sequence>
<name>A0A5J9TKD1_9POAL</name>
<gene>
    <name evidence="14" type="ORF">EJB05_44963</name>
</gene>
<evidence type="ECO:0000256" key="7">
    <source>
        <dbReference type="ARBA" id="ARBA00022989"/>
    </source>
</evidence>
<comment type="caution">
    <text evidence="14">The sequence shown here is derived from an EMBL/GenBank/DDBJ whole genome shotgun (WGS) entry which is preliminary data.</text>
</comment>
<dbReference type="GO" id="GO:0020037">
    <property type="term" value="F:heme binding"/>
    <property type="evidence" value="ECO:0007669"/>
    <property type="project" value="InterPro"/>
</dbReference>
<evidence type="ECO:0000256" key="11">
    <source>
        <dbReference type="ARBA" id="ARBA00023136"/>
    </source>
</evidence>
<keyword evidence="8 13" id="KW-0560">Oxidoreductase</keyword>
<evidence type="ECO:0000256" key="5">
    <source>
        <dbReference type="ARBA" id="ARBA00022692"/>
    </source>
</evidence>
<evidence type="ECO:0000256" key="9">
    <source>
        <dbReference type="ARBA" id="ARBA00023004"/>
    </source>
</evidence>
<evidence type="ECO:0000256" key="12">
    <source>
        <dbReference type="PIRSR" id="PIRSR602401-1"/>
    </source>
</evidence>
<feature type="non-terminal residue" evidence="14">
    <location>
        <position position="1"/>
    </location>
</feature>
<evidence type="ECO:0000256" key="4">
    <source>
        <dbReference type="ARBA" id="ARBA00022617"/>
    </source>
</evidence>
<evidence type="ECO:0008006" key="16">
    <source>
        <dbReference type="Google" id="ProtNLM"/>
    </source>
</evidence>
<dbReference type="Pfam" id="PF00067">
    <property type="entry name" value="p450"/>
    <property type="match status" value="1"/>
</dbReference>
<keyword evidence="4 12" id="KW-0349">Heme</keyword>
<evidence type="ECO:0000313" key="14">
    <source>
        <dbReference type="EMBL" id="TVU11378.1"/>
    </source>
</evidence>
<evidence type="ECO:0000256" key="1">
    <source>
        <dbReference type="ARBA" id="ARBA00001971"/>
    </source>
</evidence>
<dbReference type="PROSITE" id="PS00086">
    <property type="entry name" value="CYTOCHROME_P450"/>
    <property type="match status" value="1"/>
</dbReference>
<evidence type="ECO:0000313" key="15">
    <source>
        <dbReference type="Proteomes" id="UP000324897"/>
    </source>
</evidence>
<dbReference type="GO" id="GO:0004497">
    <property type="term" value="F:monooxygenase activity"/>
    <property type="evidence" value="ECO:0007669"/>
    <property type="project" value="UniProtKB-KW"/>
</dbReference>
<dbReference type="InterPro" id="IPR017972">
    <property type="entry name" value="Cyt_P450_CS"/>
</dbReference>
<comment type="cofactor">
    <cofactor evidence="1 12">
        <name>heme</name>
        <dbReference type="ChEBI" id="CHEBI:30413"/>
    </cofactor>
</comment>
<evidence type="ECO:0000256" key="13">
    <source>
        <dbReference type="RuleBase" id="RU000461"/>
    </source>
</evidence>
<dbReference type="GO" id="GO:0016020">
    <property type="term" value="C:membrane"/>
    <property type="evidence" value="ECO:0007669"/>
    <property type="project" value="UniProtKB-SubCell"/>
</dbReference>
<dbReference type="InterPro" id="IPR052306">
    <property type="entry name" value="CYP450_71D"/>
</dbReference>
<dbReference type="GO" id="GO:0016705">
    <property type="term" value="F:oxidoreductase activity, acting on paired donors, with incorporation or reduction of molecular oxygen"/>
    <property type="evidence" value="ECO:0007669"/>
    <property type="project" value="InterPro"/>
</dbReference>
<dbReference type="InterPro" id="IPR002401">
    <property type="entry name" value="Cyt_P450_E_grp-I"/>
</dbReference>
<dbReference type="PANTHER" id="PTHR47953">
    <property type="entry name" value="OS08G0105600 PROTEIN"/>
    <property type="match status" value="1"/>
</dbReference>
<keyword evidence="10 13" id="KW-0503">Monooxygenase</keyword>
<keyword evidence="6 12" id="KW-0479">Metal-binding</keyword>
<dbReference type="FunFam" id="1.10.630.10:FF:000126">
    <property type="entry name" value="Predicted protein"/>
    <property type="match status" value="1"/>
</dbReference>
<accession>A0A5J9TKD1</accession>
<dbReference type="AlphaFoldDB" id="A0A5J9TKD1"/>
<evidence type="ECO:0000256" key="3">
    <source>
        <dbReference type="ARBA" id="ARBA00010617"/>
    </source>
</evidence>
<keyword evidence="11" id="KW-0472">Membrane</keyword>
<dbReference type="InterPro" id="IPR036396">
    <property type="entry name" value="Cyt_P450_sf"/>
</dbReference>
<comment type="similarity">
    <text evidence="3 13">Belongs to the cytochrome P450 family.</text>
</comment>
<dbReference type="PANTHER" id="PTHR47953:SF19">
    <property type="entry name" value="OS06G0641600 PROTEIN"/>
    <property type="match status" value="1"/>
</dbReference>
<organism evidence="14 15">
    <name type="scientific">Eragrostis curvula</name>
    <name type="common">weeping love grass</name>
    <dbReference type="NCBI Taxonomy" id="38414"/>
    <lineage>
        <taxon>Eukaryota</taxon>
        <taxon>Viridiplantae</taxon>
        <taxon>Streptophyta</taxon>
        <taxon>Embryophyta</taxon>
        <taxon>Tracheophyta</taxon>
        <taxon>Spermatophyta</taxon>
        <taxon>Magnoliopsida</taxon>
        <taxon>Liliopsida</taxon>
        <taxon>Poales</taxon>
        <taxon>Poaceae</taxon>
        <taxon>PACMAD clade</taxon>
        <taxon>Chloridoideae</taxon>
        <taxon>Eragrostideae</taxon>
        <taxon>Eragrostidinae</taxon>
        <taxon>Eragrostis</taxon>
    </lineage>
</organism>
<evidence type="ECO:0000256" key="2">
    <source>
        <dbReference type="ARBA" id="ARBA00004167"/>
    </source>
</evidence>